<dbReference type="SUPFAM" id="SSF55031">
    <property type="entry name" value="Bacterial exopeptidase dimerisation domain"/>
    <property type="match status" value="1"/>
</dbReference>
<accession>A0A2Z5A920</accession>
<dbReference type="GO" id="GO:0016787">
    <property type="term" value="F:hydrolase activity"/>
    <property type="evidence" value="ECO:0007669"/>
    <property type="project" value="UniProtKB-KW"/>
</dbReference>
<dbReference type="InterPro" id="IPR011650">
    <property type="entry name" value="Peptidase_M20_dimer"/>
</dbReference>
<evidence type="ECO:0000259" key="7">
    <source>
        <dbReference type="Pfam" id="PF07687"/>
    </source>
</evidence>
<dbReference type="InterPro" id="IPR017150">
    <property type="entry name" value="Pept_M20_glutamate_carboxypep"/>
</dbReference>
<dbReference type="PANTHER" id="PTHR43808:SF9">
    <property type="entry name" value="BLL0789 PROTEIN"/>
    <property type="match status" value="1"/>
</dbReference>
<comment type="cofactor">
    <cofactor evidence="1">
        <name>Zn(2+)</name>
        <dbReference type="ChEBI" id="CHEBI:29105"/>
    </cofactor>
</comment>
<proteinExistence type="predicted"/>
<gene>
    <name evidence="8" type="ORF">CE139_14615</name>
</gene>
<dbReference type="InterPro" id="IPR002933">
    <property type="entry name" value="Peptidase_M20"/>
</dbReference>
<name>A0A2Z5A920_9PSED</name>
<evidence type="ECO:0000256" key="2">
    <source>
        <dbReference type="ARBA" id="ARBA00022723"/>
    </source>
</evidence>
<dbReference type="InterPro" id="IPR036264">
    <property type="entry name" value="Bact_exopeptidase_dim_dom"/>
</dbReference>
<dbReference type="PIRSF" id="PIRSF037238">
    <property type="entry name" value="Carboxypeptidase_G2"/>
    <property type="match status" value="1"/>
</dbReference>
<evidence type="ECO:0000256" key="5">
    <source>
        <dbReference type="ARBA" id="ARBA00023285"/>
    </source>
</evidence>
<keyword evidence="4" id="KW-0862">Zinc</keyword>
<dbReference type="Pfam" id="PF07687">
    <property type="entry name" value="M20_dimer"/>
    <property type="match status" value="1"/>
</dbReference>
<keyword evidence="3" id="KW-0378">Hydrolase</keyword>
<dbReference type="Gene3D" id="3.30.70.360">
    <property type="match status" value="1"/>
</dbReference>
<feature type="domain" description="Peptidase M20 dimerisation" evidence="7">
    <location>
        <begin position="184"/>
        <end position="284"/>
    </location>
</feature>
<evidence type="ECO:0000256" key="6">
    <source>
        <dbReference type="PIRSR" id="PIRSR037238-1"/>
    </source>
</evidence>
<feature type="active site" description="Proton acceptor" evidence="6">
    <location>
        <position position="148"/>
    </location>
</feature>
<keyword evidence="2" id="KW-0479">Metal-binding</keyword>
<keyword evidence="5" id="KW-0170">Cobalt</keyword>
<feature type="active site" evidence="6">
    <location>
        <position position="88"/>
    </location>
</feature>
<evidence type="ECO:0000256" key="4">
    <source>
        <dbReference type="ARBA" id="ARBA00022833"/>
    </source>
</evidence>
<protein>
    <submittedName>
        <fullName evidence="8">Peptidase M20</fullName>
    </submittedName>
</protein>
<dbReference type="Proteomes" id="UP000250579">
    <property type="component" value="Chromosome"/>
</dbReference>
<dbReference type="PANTHER" id="PTHR43808">
    <property type="entry name" value="ACETYLORNITHINE DEACETYLASE"/>
    <property type="match status" value="1"/>
</dbReference>
<evidence type="ECO:0000256" key="3">
    <source>
        <dbReference type="ARBA" id="ARBA00022801"/>
    </source>
</evidence>
<dbReference type="InterPro" id="IPR050072">
    <property type="entry name" value="Peptidase_M20A"/>
</dbReference>
<evidence type="ECO:0000256" key="1">
    <source>
        <dbReference type="ARBA" id="ARBA00001947"/>
    </source>
</evidence>
<evidence type="ECO:0000313" key="8">
    <source>
        <dbReference type="EMBL" id="AXA66994.1"/>
    </source>
</evidence>
<evidence type="ECO:0000313" key="9">
    <source>
        <dbReference type="Proteomes" id="UP000250579"/>
    </source>
</evidence>
<dbReference type="Gene3D" id="3.40.630.10">
    <property type="entry name" value="Zn peptidases"/>
    <property type="match status" value="1"/>
</dbReference>
<dbReference type="RefSeq" id="WP_208691221.1">
    <property type="nucleotide sequence ID" value="NZ_CP022198.1"/>
</dbReference>
<dbReference type="InterPro" id="IPR001261">
    <property type="entry name" value="ArgE/DapE_CS"/>
</dbReference>
<reference evidence="8 9" key="1">
    <citation type="submission" date="2017-06" db="EMBL/GenBank/DDBJ databases">
        <title>Evolution towards high GC content and high-temperature stress adaptation in endophytic Pseudomonas oryzihabitans impacted its plant-growth promoting traits.</title>
        <authorList>
            <person name="Nascimento F.X."/>
        </authorList>
    </citation>
    <scope>NUCLEOTIDE SEQUENCE [LARGE SCALE GENOMIC DNA]</scope>
    <source>
        <strain evidence="8 9">MS8</strain>
    </source>
</reference>
<dbReference type="AlphaFoldDB" id="A0A2Z5A920"/>
<sequence>MPLAKTTALEWLATQREPMTLLLQRLVDTDSNSYDKTGVDAVGAVLTAALAEDGIEVARTPVADFGDVLAAQVGPATGAAVLLLGHRDTVFPPGTVASRGFTRDANQAYGPGVADMKGGLVASCFALRALKRAGELPFPVRVLYTGDEEIGSGTARPHLEAAARGARAVLNCEPGRVSGNVVKARKGGATLAISVSGRAAHAGVSHAEGASAIQALALKVAKLHALTDYERGITTNVGLIEGGTSSNTVAPSATARLDVRFVALADWPALQARIEAIVAEVEVPGTAARVEPTCLFLPMEAHLSHELLALYQREAQDLGFSVEGEFTGGCADSGFTASLGVPTLCGLGPVGGKVHTDAEFLVLDTLVPRTQALVATILALAIKA</sequence>
<dbReference type="PROSITE" id="PS00758">
    <property type="entry name" value="ARGE_DAPE_CPG2_1"/>
    <property type="match status" value="1"/>
</dbReference>
<dbReference type="Pfam" id="PF01546">
    <property type="entry name" value="Peptidase_M20"/>
    <property type="match status" value="1"/>
</dbReference>
<dbReference type="EMBL" id="CP022198">
    <property type="protein sequence ID" value="AXA66994.1"/>
    <property type="molecule type" value="Genomic_DNA"/>
</dbReference>
<dbReference type="CDD" id="cd03885">
    <property type="entry name" value="M20_CPDG2"/>
    <property type="match status" value="1"/>
</dbReference>
<dbReference type="SUPFAM" id="SSF53187">
    <property type="entry name" value="Zn-dependent exopeptidases"/>
    <property type="match status" value="1"/>
</dbReference>
<dbReference type="GO" id="GO:0046872">
    <property type="term" value="F:metal ion binding"/>
    <property type="evidence" value="ECO:0007669"/>
    <property type="project" value="UniProtKB-KW"/>
</dbReference>
<organism evidence="8 9">
    <name type="scientific">Pseudomonas oryzihabitans</name>
    <dbReference type="NCBI Taxonomy" id="47885"/>
    <lineage>
        <taxon>Bacteria</taxon>
        <taxon>Pseudomonadati</taxon>
        <taxon>Pseudomonadota</taxon>
        <taxon>Gammaproteobacteria</taxon>
        <taxon>Pseudomonadales</taxon>
        <taxon>Pseudomonadaceae</taxon>
        <taxon>Pseudomonas</taxon>
    </lineage>
</organism>